<feature type="region of interest" description="Disordered" evidence="1">
    <location>
        <begin position="352"/>
        <end position="374"/>
    </location>
</feature>
<sequence>MMTVPPSTYAQEGSSRRETTLTAPARLSPLPNLKIRDGALRTLDELHTREGVRMSSTKAQRRLYNWPVAREPARCLDLARPREKDGFEVVSYYGGPKTARGGLGGFSRTSFDGSRSSPDTLSHSEVGGPSDGTCSPEWDNTASYTLTTPASYTATALASSRSSWVTVPNSDGNTTPEPELEPAVENEPKARAKTTADQTTQPRENIVDIINRKRELRHRALLEKGERQRVERERVVQERQERERPETAAVEQSEPVPEEADLEASYETGINRPALFRKGRGVNYAKARVLTVHWATSGDSQEPPPAVRELRAVLRRIYGYRVASVALPTHPSAEGILAGSLAELANAPFEDEQEWDPFPPESGGGSDGAPVDEEDRKPKKTLVIFHYAGPSKTSATGFKICPPTWPFRSPRAVIDLQPLMRKTLLREDLESDALVLLDCPYACVSAGNPMEGKEVLAASTEPTGFSPSTPARDLDFTWRVAHHLSCATTSVHFDTAYLESVLVSESLRRKNRRAELDEEAGLRIGCGPPARYIRLAPVTTPWQYWRRVSRVVEAPGMIVARCGLCKALNWVNGLVHRCTCGYVRGRTWEEGNGALVPGDVEMDEMVTTSWLGGASYLPAMRRRGRDSSPPPKSLTW</sequence>
<feature type="compositionally biased region" description="Polar residues" evidence="1">
    <location>
        <begin position="107"/>
        <end position="123"/>
    </location>
</feature>
<evidence type="ECO:0000256" key="1">
    <source>
        <dbReference type="SAM" id="MobiDB-lite"/>
    </source>
</evidence>
<comment type="caution">
    <text evidence="2">The sequence shown here is derived from an EMBL/GenBank/DDBJ whole genome shotgun (WGS) entry which is preliminary data.</text>
</comment>
<accession>A0AAE8MQY3</accession>
<reference evidence="2" key="1">
    <citation type="submission" date="2018-03" db="EMBL/GenBank/DDBJ databases">
        <authorList>
            <person name="Guldener U."/>
        </authorList>
    </citation>
    <scope>NUCLEOTIDE SEQUENCE</scope>
</reference>
<dbReference type="Proteomes" id="UP001187682">
    <property type="component" value="Unassembled WGS sequence"/>
</dbReference>
<feature type="region of interest" description="Disordered" evidence="1">
    <location>
        <begin position="228"/>
        <end position="262"/>
    </location>
</feature>
<feature type="compositionally biased region" description="Polar residues" evidence="1">
    <location>
        <begin position="1"/>
        <end position="13"/>
    </location>
</feature>
<organism evidence="2 3">
    <name type="scientific">Cephalotrichum gorgonifer</name>
    <dbReference type="NCBI Taxonomy" id="2041049"/>
    <lineage>
        <taxon>Eukaryota</taxon>
        <taxon>Fungi</taxon>
        <taxon>Dikarya</taxon>
        <taxon>Ascomycota</taxon>
        <taxon>Pezizomycotina</taxon>
        <taxon>Sordariomycetes</taxon>
        <taxon>Hypocreomycetidae</taxon>
        <taxon>Microascales</taxon>
        <taxon>Microascaceae</taxon>
        <taxon>Cephalotrichum</taxon>
    </lineage>
</organism>
<feature type="compositionally biased region" description="Basic and acidic residues" evidence="1">
    <location>
        <begin position="228"/>
        <end position="246"/>
    </location>
</feature>
<dbReference type="EMBL" id="ONZQ02000002">
    <property type="protein sequence ID" value="SPN98425.1"/>
    <property type="molecule type" value="Genomic_DNA"/>
</dbReference>
<feature type="region of interest" description="Disordered" evidence="1">
    <location>
        <begin position="98"/>
        <end position="137"/>
    </location>
</feature>
<dbReference type="AlphaFoldDB" id="A0AAE8MQY3"/>
<keyword evidence="3" id="KW-1185">Reference proteome</keyword>
<name>A0AAE8MQY3_9PEZI</name>
<evidence type="ECO:0000313" key="2">
    <source>
        <dbReference type="EMBL" id="SPN98425.1"/>
    </source>
</evidence>
<evidence type="ECO:0000313" key="3">
    <source>
        <dbReference type="Proteomes" id="UP001187682"/>
    </source>
</evidence>
<protein>
    <submittedName>
        <fullName evidence="2">Uncharacterized protein</fullName>
    </submittedName>
</protein>
<gene>
    <name evidence="2" type="ORF">DNG_01470</name>
</gene>
<feature type="region of interest" description="Disordered" evidence="1">
    <location>
        <begin position="1"/>
        <end position="30"/>
    </location>
</feature>
<feature type="compositionally biased region" description="Polar residues" evidence="1">
    <location>
        <begin position="159"/>
        <end position="176"/>
    </location>
</feature>
<proteinExistence type="predicted"/>
<feature type="region of interest" description="Disordered" evidence="1">
    <location>
        <begin position="159"/>
        <end position="200"/>
    </location>
</feature>